<dbReference type="PROSITE" id="PS00572">
    <property type="entry name" value="GLYCOSYL_HYDROL_F1_1"/>
    <property type="match status" value="1"/>
</dbReference>
<dbReference type="Gene3D" id="3.20.20.80">
    <property type="entry name" value="Glycosidases"/>
    <property type="match status" value="2"/>
</dbReference>
<dbReference type="InterPro" id="IPR001360">
    <property type="entry name" value="Glyco_hydro_1"/>
</dbReference>
<dbReference type="PROSITE" id="PS00653">
    <property type="entry name" value="GLYCOSYL_HYDROL_F1_2"/>
    <property type="match status" value="1"/>
</dbReference>
<protein>
    <recommendedName>
        <fullName evidence="2">beta-glucosidase</fullName>
        <ecNumber evidence="2">3.2.1.21</ecNumber>
    </recommendedName>
</protein>
<feature type="active site" description="Nucleophile" evidence="5">
    <location>
        <position position="378"/>
    </location>
</feature>
<dbReference type="PANTHER" id="PTHR10353:SF36">
    <property type="entry name" value="LP05116P"/>
    <property type="match status" value="1"/>
</dbReference>
<evidence type="ECO:0000256" key="7">
    <source>
        <dbReference type="RuleBase" id="RU004468"/>
    </source>
</evidence>
<dbReference type="Pfam" id="PF00232">
    <property type="entry name" value="Glyco_hydro_1"/>
    <property type="match status" value="1"/>
</dbReference>
<evidence type="ECO:0000256" key="2">
    <source>
        <dbReference type="ARBA" id="ARBA00012744"/>
    </source>
</evidence>
<dbReference type="EC" id="3.2.1.21" evidence="2"/>
<evidence type="ECO:0000256" key="1">
    <source>
        <dbReference type="ARBA" id="ARBA00010838"/>
    </source>
</evidence>
<dbReference type="Proteomes" id="UP001217089">
    <property type="component" value="Unassembled WGS sequence"/>
</dbReference>
<accession>A0ABQ9F6Q7</accession>
<dbReference type="InterPro" id="IPR033132">
    <property type="entry name" value="GH_1_N_CS"/>
</dbReference>
<dbReference type="InterPro" id="IPR018120">
    <property type="entry name" value="Glyco_hydro_1_AS"/>
</dbReference>
<dbReference type="InterPro" id="IPR017853">
    <property type="entry name" value="GH"/>
</dbReference>
<dbReference type="PANTHER" id="PTHR10353">
    <property type="entry name" value="GLYCOSYL HYDROLASE"/>
    <property type="match status" value="1"/>
</dbReference>
<organism evidence="8 9">
    <name type="scientific">Tegillarca granosa</name>
    <name type="common">Malaysian cockle</name>
    <name type="synonym">Anadara granosa</name>
    <dbReference type="NCBI Taxonomy" id="220873"/>
    <lineage>
        <taxon>Eukaryota</taxon>
        <taxon>Metazoa</taxon>
        <taxon>Spiralia</taxon>
        <taxon>Lophotrochozoa</taxon>
        <taxon>Mollusca</taxon>
        <taxon>Bivalvia</taxon>
        <taxon>Autobranchia</taxon>
        <taxon>Pteriomorphia</taxon>
        <taxon>Arcoida</taxon>
        <taxon>Arcoidea</taxon>
        <taxon>Arcidae</taxon>
        <taxon>Tegillarca</taxon>
    </lineage>
</organism>
<comment type="caution">
    <text evidence="8">The sequence shown here is derived from an EMBL/GenBank/DDBJ whole genome shotgun (WGS) entry which is preliminary data.</text>
</comment>
<comment type="similarity">
    <text evidence="1 6">Belongs to the glycosyl hydrolase 1 family.</text>
</comment>
<evidence type="ECO:0000313" key="8">
    <source>
        <dbReference type="EMBL" id="KAJ8311965.1"/>
    </source>
</evidence>
<evidence type="ECO:0000256" key="5">
    <source>
        <dbReference type="PROSITE-ProRule" id="PRU10055"/>
    </source>
</evidence>
<evidence type="ECO:0000313" key="9">
    <source>
        <dbReference type="Proteomes" id="UP001217089"/>
    </source>
</evidence>
<evidence type="ECO:0000256" key="3">
    <source>
        <dbReference type="ARBA" id="ARBA00022801"/>
    </source>
</evidence>
<evidence type="ECO:0000256" key="6">
    <source>
        <dbReference type="RuleBase" id="RU003690"/>
    </source>
</evidence>
<dbReference type="PRINTS" id="PR00131">
    <property type="entry name" value="GLHYDRLASE1"/>
</dbReference>
<dbReference type="SUPFAM" id="SSF51445">
    <property type="entry name" value="(Trans)glycosidases"/>
    <property type="match status" value="1"/>
</dbReference>
<reference evidence="8 9" key="1">
    <citation type="submission" date="2022-12" db="EMBL/GenBank/DDBJ databases">
        <title>Chromosome-level genome of Tegillarca granosa.</title>
        <authorList>
            <person name="Kim J."/>
        </authorList>
    </citation>
    <scope>NUCLEOTIDE SEQUENCE [LARGE SCALE GENOMIC DNA]</scope>
    <source>
        <strain evidence="8">Teg-2019</strain>
        <tissue evidence="8">Adductor muscle</tissue>
    </source>
</reference>
<keyword evidence="9" id="KW-1185">Reference proteome</keyword>
<proteinExistence type="inferred from homology"/>
<keyword evidence="3 7" id="KW-0378">Hydrolase</keyword>
<gene>
    <name evidence="8" type="ORF">KUTeg_009338</name>
</gene>
<name>A0ABQ9F6Q7_TEGGR</name>
<keyword evidence="4 7" id="KW-0326">Glycosidase</keyword>
<evidence type="ECO:0000256" key="4">
    <source>
        <dbReference type="ARBA" id="ARBA00023295"/>
    </source>
</evidence>
<dbReference type="EMBL" id="JARBDR010000440">
    <property type="protein sequence ID" value="KAJ8311965.1"/>
    <property type="molecule type" value="Genomic_DNA"/>
</dbReference>
<sequence length="482" mass="55080">MGNFNKLPCKHCDSTPDRKRTVCSELCPLCCKIRDIPSYGKSTIYVVFCRTNAVNGDNDEFYHGKFPENFVWGAATASYQVEGGWNADGKGLNIWDVFTHKKGIGHVVNDETGDVNHYRFSISWSRILPKGTLEVINKNGVVYYNNLINALMKEGITPIVTLYHWDLPQALQEEGGWLNNSTSDRFAEFARFCFQTFGDRVKFWITLNEPYVVSYHGHEIGAMAPGIKGNGDKIYIAAHTLIKSHANAYRIYEREFKNKQNGIIGITLNVHWQVAKNPFSPADVKAADTATQFQYGWFAHPVFINGDYPEVMKWKIGNKSKEQDLTESRLPVFTENEKLNIRGKSGSTWLKVTPTAIRKMIKWTKDYLGPNVPIYITENGVSDRNGTLQDSHRIYYYNLYINEVLKAIRLGGCDVRGYMAWSLMDNFEWARGYSERFGLHYVDFNDPKRPRTPKKSVDFYSKLISNNGFVHNKSNGNVHSYG</sequence>